<feature type="binding site" description="axial binding residue" evidence="13">
    <location>
        <position position="436"/>
    </location>
    <ligand>
        <name>heme</name>
        <dbReference type="ChEBI" id="CHEBI:30413"/>
    </ligand>
    <ligandPart>
        <name>Fe</name>
        <dbReference type="ChEBI" id="CHEBI:18248"/>
    </ligandPart>
</feature>
<evidence type="ECO:0000256" key="5">
    <source>
        <dbReference type="ARBA" id="ARBA00023004"/>
    </source>
</evidence>
<keyword evidence="4" id="KW-0560">Oxidoreductase</keyword>
<keyword evidence="7" id="KW-0520">NAD</keyword>
<evidence type="ECO:0000256" key="8">
    <source>
        <dbReference type="ARBA" id="ARBA00023033"/>
    </source>
</evidence>
<dbReference type="GO" id="GO:0008270">
    <property type="term" value="F:zinc ion binding"/>
    <property type="evidence" value="ECO:0007669"/>
    <property type="project" value="InterPro"/>
</dbReference>
<dbReference type="CDD" id="cd11066">
    <property type="entry name" value="CYP_PhacA-like"/>
    <property type="match status" value="1"/>
</dbReference>
<dbReference type="STRING" id="105351.A0A401L1I3"/>
<feature type="region of interest" description="Disordered" evidence="14">
    <location>
        <begin position="527"/>
        <end position="548"/>
    </location>
</feature>
<keyword evidence="5 13" id="KW-0408">Iron</keyword>
<dbReference type="SMART" id="SM00906">
    <property type="entry name" value="Fungal_trans"/>
    <property type="match status" value="1"/>
</dbReference>
<keyword evidence="8" id="KW-0503">Monooxygenase</keyword>
<evidence type="ECO:0000256" key="1">
    <source>
        <dbReference type="ARBA" id="ARBA00010617"/>
    </source>
</evidence>
<evidence type="ECO:0000256" key="14">
    <source>
        <dbReference type="SAM" id="MobiDB-lite"/>
    </source>
</evidence>
<dbReference type="GO" id="GO:0016705">
    <property type="term" value="F:oxidoreductase activity, acting on paired donors, with incorporation or reduction of molecular oxygen"/>
    <property type="evidence" value="ECO:0007669"/>
    <property type="project" value="InterPro"/>
</dbReference>
<dbReference type="PRINTS" id="PR00385">
    <property type="entry name" value="P450"/>
</dbReference>
<evidence type="ECO:0000256" key="11">
    <source>
        <dbReference type="ARBA" id="ARBA00023242"/>
    </source>
</evidence>
<evidence type="ECO:0000256" key="10">
    <source>
        <dbReference type="ARBA" id="ARBA00023163"/>
    </source>
</evidence>
<dbReference type="GO" id="GO:0004497">
    <property type="term" value="F:monooxygenase activity"/>
    <property type="evidence" value="ECO:0007669"/>
    <property type="project" value="UniProtKB-KW"/>
</dbReference>
<dbReference type="PANTHER" id="PTHR46300">
    <property type="entry name" value="P450, PUTATIVE (EUROFUNG)-RELATED-RELATED"/>
    <property type="match status" value="1"/>
</dbReference>
<dbReference type="SUPFAM" id="SSF48264">
    <property type="entry name" value="Cytochrome P450"/>
    <property type="match status" value="1"/>
</dbReference>
<comment type="pathway">
    <text evidence="12">Aromatic compound metabolism; phenylacetate degradation.</text>
</comment>
<dbReference type="Pfam" id="PF00172">
    <property type="entry name" value="Zn_clus"/>
    <property type="match status" value="1"/>
</dbReference>
<dbReference type="InterPro" id="IPR001128">
    <property type="entry name" value="Cyt_P450"/>
</dbReference>
<dbReference type="PROSITE" id="PS50048">
    <property type="entry name" value="ZN2_CY6_FUNGAL_2"/>
    <property type="match status" value="1"/>
</dbReference>
<proteinExistence type="inferred from homology"/>
<dbReference type="Proteomes" id="UP000286921">
    <property type="component" value="Unassembled WGS sequence"/>
</dbReference>
<protein>
    <submittedName>
        <fullName evidence="16">Phenylacetate 2-hydroxylase</fullName>
    </submittedName>
</protein>
<comment type="similarity">
    <text evidence="1">Belongs to the cytochrome P450 family.</text>
</comment>
<accession>A0A401L1I3</accession>
<keyword evidence="17" id="KW-1185">Reference proteome</keyword>
<dbReference type="GO" id="GO:0020037">
    <property type="term" value="F:heme binding"/>
    <property type="evidence" value="ECO:0007669"/>
    <property type="project" value="InterPro"/>
</dbReference>
<evidence type="ECO:0000256" key="12">
    <source>
        <dbReference type="ARBA" id="ARBA00060591"/>
    </source>
</evidence>
<sequence>MAVQTILIAAAAVIYFLVRYMNRTDVPKIKGIPEIPGVPLFGNLLQLGTQHAVVARKWAKSFGPVFQVRMGNKRVVFANSFDSVRQLWIKDQSALISRPTFHTFHSVVSSSQGFTIGTSPWDESCKRRRKAAATALNRPAVQSYMPIIDLECTASIKELFKDSQNGARDINPKAYFQRFALNTSLTLNYGFRIEGNVNDELLHEIVNVERGVANFRSTSNNWQDYIPLLRIFPKQNREAQEFRERRDKYLSYLLEILKDRIAKGTDKPCITGNILKDPEAKLNEAEIKSICVTMVSAGLDTVPGNLVMGIAYLASEDGQRIQQKAYDEIMKVYPNGDAWEKCLVEEKVPYVSALVRETLRFWTVIPICLPRESTKDIEYNGATIPAGTTFFMNAWAADYDEDHFKMPEKFIPERYLDVGEGSGTPHYGYGAGSRMCAGSHLANRELFTAYVRLITAFTMHPSRDLADRPILDALECNEIPTGLTTEPKPFKVGFTPRDPTKLQQWIAESDERTKDLKFYHMDGNSIEPWERLPTDDPGDRDETRPRKRRRKYIAKACNECKRRKIKCNGQSTCQRCGRQRIDCVYESPPRPESSTENHETLDRLLIQMTAMQEQITTLTTAVHALTQNTLVSPATALPRSDVASQRPFRRHSSIKEKESVFQGPTTSAYSLDLAKSSLQRRGIVEEHPDVADAEDGDVDGDEGGLTQANPSAMIAMPVPASPPRTRHHSTGDPLWTIGKNEALRLCRVYEEEMGVMYPVLELSQLLHQVELLYGAESWPRVPVVQGPDGPEQLDRTDVHILRLVFACALTAEAAGSSALAMSLFESVREVADNFVWGAAGIKNIIFLTLVAIFYFQIDEETLAWRTIGIVERMCLERGLHRRETLSQPSIIKAGKDRVLRLFWSIYILDIRWSFGTGMPFSLEDSDIDPWLPEPEERTPYLCVMIRYSRIAAKVWKFISAFNNTNEIKKEEMNYLDWQVQRWAGDIPPVLRIESHQGHEDEEEPRSLRRLRSLLYLRANQLRMLIHRPVLHSAAHIAKYPAESQTVVELAKESIRFITNLNETTDIYRLQQVTFNWFLVSAVAVVFLAVTQAPTQFSTTCKEEFYMALELIKGFSTRSYISLRLWKSIRSLRKLGPQLMHRPVQSQPEPEWRGAAVPAERGDLGNMVEVAPSQSTGTQEQSPLDGAQMTRELMEWFEAVGNLETQIMGMAPEGFDAGWQRYDYGEELSSVMKDCF</sequence>
<dbReference type="InterPro" id="IPR036396">
    <property type="entry name" value="Cyt_P450_sf"/>
</dbReference>
<evidence type="ECO:0000259" key="15">
    <source>
        <dbReference type="PROSITE" id="PS50048"/>
    </source>
</evidence>
<evidence type="ECO:0000256" key="4">
    <source>
        <dbReference type="ARBA" id="ARBA00023002"/>
    </source>
</evidence>
<keyword evidence="2 13" id="KW-0349">Heme</keyword>
<feature type="domain" description="Zn(2)-C6 fungal-type" evidence="15">
    <location>
        <begin position="556"/>
        <end position="585"/>
    </location>
</feature>
<evidence type="ECO:0000256" key="7">
    <source>
        <dbReference type="ARBA" id="ARBA00023027"/>
    </source>
</evidence>
<name>A0A401L1I3_ASPAW</name>
<dbReference type="InterPro" id="IPR002401">
    <property type="entry name" value="Cyt_P450_E_grp-I"/>
</dbReference>
<evidence type="ECO:0000256" key="2">
    <source>
        <dbReference type="ARBA" id="ARBA00022617"/>
    </source>
</evidence>
<dbReference type="Pfam" id="PF00067">
    <property type="entry name" value="p450"/>
    <property type="match status" value="1"/>
</dbReference>
<keyword evidence="3 13" id="KW-0479">Metal-binding</keyword>
<dbReference type="SUPFAM" id="SSF57701">
    <property type="entry name" value="Zn2/Cys6 DNA-binding domain"/>
    <property type="match status" value="1"/>
</dbReference>
<dbReference type="PANTHER" id="PTHR46300:SF9">
    <property type="entry name" value="P450, PUTATIVE-RELATED"/>
    <property type="match status" value="1"/>
</dbReference>
<reference evidence="16 17" key="1">
    <citation type="submission" date="2016-09" db="EMBL/GenBank/DDBJ databases">
        <title>Aspergillus awamori IFM 58123T.</title>
        <authorList>
            <person name="Kusuya Y."/>
            <person name="Shimizu M."/>
            <person name="Takahashi H."/>
            <person name="Yaguchi T."/>
        </authorList>
    </citation>
    <scope>NUCLEOTIDE SEQUENCE [LARGE SCALE GENOMIC DNA]</scope>
    <source>
        <strain evidence="16 17">IFM 58123</strain>
    </source>
</reference>
<feature type="region of interest" description="Disordered" evidence="14">
    <location>
        <begin position="636"/>
        <end position="661"/>
    </location>
</feature>
<keyword evidence="11" id="KW-0539">Nucleus</keyword>
<dbReference type="PROSITE" id="PS00463">
    <property type="entry name" value="ZN2_CY6_FUNGAL_1"/>
    <property type="match status" value="1"/>
</dbReference>
<dbReference type="SMART" id="SM00066">
    <property type="entry name" value="GAL4"/>
    <property type="match status" value="1"/>
</dbReference>
<evidence type="ECO:0000256" key="13">
    <source>
        <dbReference type="PIRSR" id="PIRSR602401-1"/>
    </source>
</evidence>
<dbReference type="GO" id="GO:0005506">
    <property type="term" value="F:iron ion binding"/>
    <property type="evidence" value="ECO:0007669"/>
    <property type="project" value="InterPro"/>
</dbReference>
<dbReference type="InterPro" id="IPR001138">
    <property type="entry name" value="Zn2Cys6_DnaBD"/>
</dbReference>
<dbReference type="EMBL" id="BDHI01000021">
    <property type="protein sequence ID" value="GCB25375.1"/>
    <property type="molecule type" value="Genomic_DNA"/>
</dbReference>
<dbReference type="CDD" id="cd12148">
    <property type="entry name" value="fungal_TF_MHR"/>
    <property type="match status" value="1"/>
</dbReference>
<evidence type="ECO:0000256" key="6">
    <source>
        <dbReference type="ARBA" id="ARBA00023015"/>
    </source>
</evidence>
<dbReference type="InterPro" id="IPR050364">
    <property type="entry name" value="Cytochrome_P450_fung"/>
</dbReference>
<dbReference type="InterPro" id="IPR036864">
    <property type="entry name" value="Zn2-C6_fun-type_DNA-bd_sf"/>
</dbReference>
<evidence type="ECO:0000313" key="17">
    <source>
        <dbReference type="Proteomes" id="UP000286921"/>
    </source>
</evidence>
<dbReference type="Gene3D" id="4.10.240.10">
    <property type="entry name" value="Zn(2)-C6 fungal-type DNA-binding domain"/>
    <property type="match status" value="1"/>
</dbReference>
<keyword evidence="9" id="KW-0238">DNA-binding</keyword>
<dbReference type="GO" id="GO:0003677">
    <property type="term" value="F:DNA binding"/>
    <property type="evidence" value="ECO:0007669"/>
    <property type="project" value="UniProtKB-KW"/>
</dbReference>
<dbReference type="CDD" id="cd00067">
    <property type="entry name" value="GAL4"/>
    <property type="match status" value="1"/>
</dbReference>
<dbReference type="PRINTS" id="PR00463">
    <property type="entry name" value="EP450I"/>
</dbReference>
<organism evidence="16 17">
    <name type="scientific">Aspergillus awamori</name>
    <name type="common">Black koji mold</name>
    <dbReference type="NCBI Taxonomy" id="105351"/>
    <lineage>
        <taxon>Eukaryota</taxon>
        <taxon>Fungi</taxon>
        <taxon>Dikarya</taxon>
        <taxon>Ascomycota</taxon>
        <taxon>Pezizomycotina</taxon>
        <taxon>Eurotiomycetes</taxon>
        <taxon>Eurotiomycetidae</taxon>
        <taxon>Eurotiales</taxon>
        <taxon>Aspergillaceae</taxon>
        <taxon>Aspergillus</taxon>
    </lineage>
</organism>
<evidence type="ECO:0000256" key="3">
    <source>
        <dbReference type="ARBA" id="ARBA00022723"/>
    </source>
</evidence>
<keyword evidence="6" id="KW-0805">Transcription regulation</keyword>
<dbReference type="GO" id="GO:0006351">
    <property type="term" value="P:DNA-templated transcription"/>
    <property type="evidence" value="ECO:0007669"/>
    <property type="project" value="InterPro"/>
</dbReference>
<evidence type="ECO:0000256" key="9">
    <source>
        <dbReference type="ARBA" id="ARBA00023125"/>
    </source>
</evidence>
<dbReference type="InterPro" id="IPR007219">
    <property type="entry name" value="XnlR_reg_dom"/>
</dbReference>
<dbReference type="Pfam" id="PF04082">
    <property type="entry name" value="Fungal_trans"/>
    <property type="match status" value="1"/>
</dbReference>
<dbReference type="AlphaFoldDB" id="A0A401L1I3"/>
<dbReference type="Gene3D" id="1.10.630.10">
    <property type="entry name" value="Cytochrome P450"/>
    <property type="match status" value="1"/>
</dbReference>
<keyword evidence="10" id="KW-0804">Transcription</keyword>
<dbReference type="FunFam" id="1.10.630.10:FF:000072">
    <property type="entry name" value="3-hydroxyphenylacetate 6 hydroxylase"/>
    <property type="match status" value="1"/>
</dbReference>
<comment type="caution">
    <text evidence="16">The sequence shown here is derived from an EMBL/GenBank/DDBJ whole genome shotgun (WGS) entry which is preliminary data.</text>
</comment>
<gene>
    <name evidence="16" type="ORF">AAWM_08260</name>
</gene>
<dbReference type="GO" id="GO:0000981">
    <property type="term" value="F:DNA-binding transcription factor activity, RNA polymerase II-specific"/>
    <property type="evidence" value="ECO:0007669"/>
    <property type="project" value="InterPro"/>
</dbReference>
<comment type="cofactor">
    <cofactor evidence="13">
        <name>heme</name>
        <dbReference type="ChEBI" id="CHEBI:30413"/>
    </cofactor>
</comment>
<evidence type="ECO:0000313" key="16">
    <source>
        <dbReference type="EMBL" id="GCB25375.1"/>
    </source>
</evidence>